<feature type="transmembrane region" description="Helical" evidence="1">
    <location>
        <begin position="67"/>
        <end position="89"/>
    </location>
</feature>
<keyword evidence="1" id="KW-0812">Transmembrane</keyword>
<evidence type="ECO:0000313" key="3">
    <source>
        <dbReference type="EMBL" id="CAK8990959.1"/>
    </source>
</evidence>
<name>A0ABP0HIC1_9DINO</name>
<feature type="transmembrane region" description="Helical" evidence="1">
    <location>
        <begin position="348"/>
        <end position="369"/>
    </location>
</feature>
<proteinExistence type="predicted"/>
<keyword evidence="4" id="KW-1185">Reference proteome</keyword>
<evidence type="ECO:0000256" key="1">
    <source>
        <dbReference type="SAM" id="Phobius"/>
    </source>
</evidence>
<feature type="transmembrane region" description="Helical" evidence="1">
    <location>
        <begin position="157"/>
        <end position="174"/>
    </location>
</feature>
<evidence type="ECO:0000313" key="4">
    <source>
        <dbReference type="Proteomes" id="UP001642484"/>
    </source>
</evidence>
<accession>A0ABP0HIC1</accession>
<dbReference type="Proteomes" id="UP001642484">
    <property type="component" value="Unassembled WGS sequence"/>
</dbReference>
<keyword evidence="1" id="KW-0472">Membrane</keyword>
<protein>
    <submittedName>
        <fullName evidence="2">Uncharacterized protein</fullName>
    </submittedName>
</protein>
<dbReference type="EMBL" id="CAXAMN010000836">
    <property type="protein sequence ID" value="CAK8990959.1"/>
    <property type="molecule type" value="Genomic_DNA"/>
</dbReference>
<feature type="transmembrane region" description="Helical" evidence="1">
    <location>
        <begin position="413"/>
        <end position="435"/>
    </location>
</feature>
<gene>
    <name evidence="2" type="ORF">CCMP2556_LOCUS1451</name>
    <name evidence="3" type="ORF">CCMP2556_LOCUS2260</name>
</gene>
<evidence type="ECO:0000313" key="2">
    <source>
        <dbReference type="EMBL" id="CAK8988924.1"/>
    </source>
</evidence>
<reference evidence="2 4" key="1">
    <citation type="submission" date="2024-02" db="EMBL/GenBank/DDBJ databases">
        <authorList>
            <person name="Chen Y."/>
            <person name="Shah S."/>
            <person name="Dougan E. K."/>
            <person name="Thang M."/>
            <person name="Chan C."/>
        </authorList>
    </citation>
    <scope>NUCLEOTIDE SEQUENCE [LARGE SCALE GENOMIC DNA]</scope>
</reference>
<feature type="transmembrane region" description="Helical" evidence="1">
    <location>
        <begin position="101"/>
        <end position="119"/>
    </location>
</feature>
<keyword evidence="1" id="KW-1133">Transmembrane helix</keyword>
<sequence length="457" mass="50872">MDACCRWTGSRDSLECKGLLEVDVCGEVGSESEEEHAEVDRLGLPACLYDGGEILWTSHAVGPAIPWLWALNLTLMAHAAVFFLLVLLLRSCTSGSSYPAAPIWIMIIAVLPLPLQIAAEYKSICTVLPTFTNDMMQWHPSGARFTVMSVPVPVNCWIFYCMILSTVFFADLLTDSNFAGTMSFSGAEMCSDRTDEIWNFWWTHSLMGMTGLPPIRLDHLVFVCWLLTFLQQVVPCATMLRADHMTYALKDDGKSTAIMTGQQLYNDDVFFELGTAAGLKSITQISTNCRWCHVKRLSKSQPWRVMGYAKPLAEQLSKKFFLSYFLEPAVQINLQAYILAINRHQMGYFALVPALSLGLSMFTTALNLAEMLAFFRLWKELQDIVEQAKEHPDMPEEAAPKLEAGLTLWCHRAVFVGLIFIVAAATLFTAGLTVFGAHHCPHGLITVFGCLHAVSDV</sequence>
<organism evidence="2 4">
    <name type="scientific">Durusdinium trenchii</name>
    <dbReference type="NCBI Taxonomy" id="1381693"/>
    <lineage>
        <taxon>Eukaryota</taxon>
        <taxon>Sar</taxon>
        <taxon>Alveolata</taxon>
        <taxon>Dinophyceae</taxon>
        <taxon>Suessiales</taxon>
        <taxon>Symbiodiniaceae</taxon>
        <taxon>Durusdinium</taxon>
    </lineage>
</organism>
<dbReference type="EMBL" id="CAXAMN010000481">
    <property type="protein sequence ID" value="CAK8988924.1"/>
    <property type="molecule type" value="Genomic_DNA"/>
</dbReference>
<comment type="caution">
    <text evidence="2">The sequence shown here is derived from an EMBL/GenBank/DDBJ whole genome shotgun (WGS) entry which is preliminary data.</text>
</comment>